<sequence length="50" mass="5387">MNLYPQLSISPSSSCSRATGSHLSKRKPAVFFPFFGSIPSDLIISNSLPC</sequence>
<protein>
    <submittedName>
        <fullName evidence="2">Uncharacterized protein</fullName>
    </submittedName>
</protein>
<organism evidence="2 3">
    <name type="scientific">Rubroshorea leprosula</name>
    <dbReference type="NCBI Taxonomy" id="152421"/>
    <lineage>
        <taxon>Eukaryota</taxon>
        <taxon>Viridiplantae</taxon>
        <taxon>Streptophyta</taxon>
        <taxon>Embryophyta</taxon>
        <taxon>Tracheophyta</taxon>
        <taxon>Spermatophyta</taxon>
        <taxon>Magnoliopsida</taxon>
        <taxon>eudicotyledons</taxon>
        <taxon>Gunneridae</taxon>
        <taxon>Pentapetalae</taxon>
        <taxon>rosids</taxon>
        <taxon>malvids</taxon>
        <taxon>Malvales</taxon>
        <taxon>Dipterocarpaceae</taxon>
        <taxon>Rubroshorea</taxon>
    </lineage>
</organism>
<evidence type="ECO:0000256" key="1">
    <source>
        <dbReference type="SAM" id="MobiDB-lite"/>
    </source>
</evidence>
<accession>A0AAV5M4R1</accession>
<proteinExistence type="predicted"/>
<keyword evidence="3" id="KW-1185">Reference proteome</keyword>
<dbReference type="EMBL" id="BPVZ01000171">
    <property type="protein sequence ID" value="GKV43642.1"/>
    <property type="molecule type" value="Genomic_DNA"/>
</dbReference>
<feature type="region of interest" description="Disordered" evidence="1">
    <location>
        <begin position="1"/>
        <end position="20"/>
    </location>
</feature>
<gene>
    <name evidence="2" type="ORF">SLEP1_g50905</name>
</gene>
<reference evidence="2 3" key="1">
    <citation type="journal article" date="2021" name="Commun. Biol.">
        <title>The genome of Shorea leprosula (Dipterocarpaceae) highlights the ecological relevance of drought in aseasonal tropical rainforests.</title>
        <authorList>
            <person name="Ng K.K.S."/>
            <person name="Kobayashi M.J."/>
            <person name="Fawcett J.A."/>
            <person name="Hatakeyama M."/>
            <person name="Paape T."/>
            <person name="Ng C.H."/>
            <person name="Ang C.C."/>
            <person name="Tnah L.H."/>
            <person name="Lee C.T."/>
            <person name="Nishiyama T."/>
            <person name="Sese J."/>
            <person name="O'Brien M.J."/>
            <person name="Copetti D."/>
            <person name="Mohd Noor M.I."/>
            <person name="Ong R.C."/>
            <person name="Putra M."/>
            <person name="Sireger I.Z."/>
            <person name="Indrioko S."/>
            <person name="Kosugi Y."/>
            <person name="Izuno A."/>
            <person name="Isagi Y."/>
            <person name="Lee S.L."/>
            <person name="Shimizu K.K."/>
        </authorList>
    </citation>
    <scope>NUCLEOTIDE SEQUENCE [LARGE SCALE GENOMIC DNA]</scope>
    <source>
        <strain evidence="2">214</strain>
    </source>
</reference>
<dbReference type="Proteomes" id="UP001054252">
    <property type="component" value="Unassembled WGS sequence"/>
</dbReference>
<evidence type="ECO:0000313" key="3">
    <source>
        <dbReference type="Proteomes" id="UP001054252"/>
    </source>
</evidence>
<name>A0AAV5M4R1_9ROSI</name>
<dbReference type="AlphaFoldDB" id="A0AAV5M4R1"/>
<comment type="caution">
    <text evidence="2">The sequence shown here is derived from an EMBL/GenBank/DDBJ whole genome shotgun (WGS) entry which is preliminary data.</text>
</comment>
<evidence type="ECO:0000313" key="2">
    <source>
        <dbReference type="EMBL" id="GKV43642.1"/>
    </source>
</evidence>